<evidence type="ECO:0000256" key="2">
    <source>
        <dbReference type="SAM" id="Phobius"/>
    </source>
</evidence>
<dbReference type="PROSITE" id="PS50930">
    <property type="entry name" value="HTH_LYTTR"/>
    <property type="match status" value="1"/>
</dbReference>
<feature type="transmembrane region" description="Helical" evidence="2">
    <location>
        <begin position="6"/>
        <end position="26"/>
    </location>
</feature>
<accession>A0A1E5T7L5</accession>
<name>A0A1E5T7L5_9FLAO</name>
<evidence type="ECO:0000256" key="1">
    <source>
        <dbReference type="SAM" id="Coils"/>
    </source>
</evidence>
<sequence length="365" mass="41584">MRKDHLYLLTFITISIIFLTVASFSVKHFIMESSDQLIAIQLESSKREADGISQLISTQLSGGIPLDSAKINIQSAIEKTQEMTSFLSVMDWSGKQICHPDITRVGEMVNSNQNLLDALNEKDKTNELYEILVSQKKEGNSIEQSEIIYLSPVKGTDLIVGANFNLDKITAQTRLLQNRFYRILFLMGGFIVISSFFAVRILGSLYEKQLESKNSALENELFSLSKLNKDLIEHQQKVIEENNNAIIEEKTKSEKKRILTYIRNELVPISTNQIAYIQSENSITYIFNVNGKKSTTNLSLDELYNTTDQSIFFRANRQYIISITAIEKIVKYGNSQLKILITDKPDVQIIISKNKAAEFRQWLSI</sequence>
<organism evidence="4 5">
    <name type="scientific">Flavivirga aquatica</name>
    <dbReference type="NCBI Taxonomy" id="1849968"/>
    <lineage>
        <taxon>Bacteria</taxon>
        <taxon>Pseudomonadati</taxon>
        <taxon>Bacteroidota</taxon>
        <taxon>Flavobacteriia</taxon>
        <taxon>Flavobacteriales</taxon>
        <taxon>Flavobacteriaceae</taxon>
        <taxon>Flavivirga</taxon>
    </lineage>
</organism>
<dbReference type="EMBL" id="MDJD01000048">
    <property type="protein sequence ID" value="OEK07369.1"/>
    <property type="molecule type" value="Genomic_DNA"/>
</dbReference>
<dbReference type="SMART" id="SM00850">
    <property type="entry name" value="LytTR"/>
    <property type="match status" value="1"/>
</dbReference>
<gene>
    <name evidence="4" type="ORF">A8C32_18200</name>
</gene>
<evidence type="ECO:0000313" key="5">
    <source>
        <dbReference type="Proteomes" id="UP000095713"/>
    </source>
</evidence>
<keyword evidence="2" id="KW-0472">Membrane</keyword>
<dbReference type="STRING" id="1849968.A8C32_18200"/>
<proteinExistence type="predicted"/>
<feature type="coiled-coil region" evidence="1">
    <location>
        <begin position="207"/>
        <end position="244"/>
    </location>
</feature>
<evidence type="ECO:0000313" key="4">
    <source>
        <dbReference type="EMBL" id="OEK07369.1"/>
    </source>
</evidence>
<keyword evidence="1" id="KW-0175">Coiled coil</keyword>
<feature type="transmembrane region" description="Helical" evidence="2">
    <location>
        <begin position="183"/>
        <end position="206"/>
    </location>
</feature>
<keyword evidence="5" id="KW-1185">Reference proteome</keyword>
<feature type="domain" description="HTH LytTR-type" evidence="3">
    <location>
        <begin position="258"/>
        <end position="365"/>
    </location>
</feature>
<dbReference type="AlphaFoldDB" id="A0A1E5T7L5"/>
<dbReference type="GO" id="GO:0003677">
    <property type="term" value="F:DNA binding"/>
    <property type="evidence" value="ECO:0007669"/>
    <property type="project" value="InterPro"/>
</dbReference>
<protein>
    <submittedName>
        <fullName evidence="4">Transcriptional regulator</fullName>
    </submittedName>
</protein>
<dbReference type="Pfam" id="PF04397">
    <property type="entry name" value="LytTR"/>
    <property type="match status" value="1"/>
</dbReference>
<dbReference type="RefSeq" id="WP_069830858.1">
    <property type="nucleotide sequence ID" value="NZ_MDJD01000048.1"/>
</dbReference>
<dbReference type="Gene3D" id="2.40.50.1020">
    <property type="entry name" value="LytTr DNA-binding domain"/>
    <property type="match status" value="1"/>
</dbReference>
<dbReference type="InterPro" id="IPR007492">
    <property type="entry name" value="LytTR_DNA-bd_dom"/>
</dbReference>
<dbReference type="OrthoDB" id="735914at2"/>
<reference evidence="4 5" key="1">
    <citation type="submission" date="2016-05" db="EMBL/GenBank/DDBJ databases">
        <title>Draft Genome Sequence of Algibacter sp. Strain SK-16 Isolated from the Surface Water of Aburatsubo Inlet.</title>
        <authorList>
            <person name="Wong S.-K."/>
            <person name="Yoshizawa S."/>
            <person name="Nakajima Y."/>
            <person name="Ogura Y."/>
            <person name="Tetsuya H."/>
            <person name="Hamasaki K."/>
        </authorList>
    </citation>
    <scope>NUCLEOTIDE SEQUENCE [LARGE SCALE GENOMIC DNA]</scope>
    <source>
        <strain evidence="4 5">SK-16</strain>
    </source>
</reference>
<evidence type="ECO:0000259" key="3">
    <source>
        <dbReference type="PROSITE" id="PS50930"/>
    </source>
</evidence>
<dbReference type="Proteomes" id="UP000095713">
    <property type="component" value="Unassembled WGS sequence"/>
</dbReference>
<keyword evidence="2" id="KW-0812">Transmembrane</keyword>
<keyword evidence="2" id="KW-1133">Transmembrane helix</keyword>
<comment type="caution">
    <text evidence="4">The sequence shown here is derived from an EMBL/GenBank/DDBJ whole genome shotgun (WGS) entry which is preliminary data.</text>
</comment>